<evidence type="ECO:0000313" key="2">
    <source>
        <dbReference type="EMBL" id="KAB2810165.1"/>
    </source>
</evidence>
<gene>
    <name evidence="2" type="ORF">F8C67_07995</name>
</gene>
<dbReference type="EMBL" id="WBVO01000005">
    <property type="protein sequence ID" value="KAB2810165.1"/>
    <property type="molecule type" value="Genomic_DNA"/>
</dbReference>
<organism evidence="2 3">
    <name type="scientific">Phaeocystidibacter luteus</name>
    <dbReference type="NCBI Taxonomy" id="911197"/>
    <lineage>
        <taxon>Bacteria</taxon>
        <taxon>Pseudomonadati</taxon>
        <taxon>Bacteroidota</taxon>
        <taxon>Flavobacteriia</taxon>
        <taxon>Flavobacteriales</taxon>
        <taxon>Phaeocystidibacteraceae</taxon>
        <taxon>Phaeocystidibacter</taxon>
    </lineage>
</organism>
<name>A0A6N6RKH7_9FLAO</name>
<protein>
    <submittedName>
        <fullName evidence="2">DUF2384 domain-containing protein</fullName>
    </submittedName>
</protein>
<comment type="caution">
    <text evidence="2">The sequence shown here is derived from an EMBL/GenBank/DDBJ whole genome shotgun (WGS) entry which is preliminary data.</text>
</comment>
<dbReference type="RefSeq" id="WP_151667309.1">
    <property type="nucleotide sequence ID" value="NZ_WBVO01000005.1"/>
</dbReference>
<dbReference type="OrthoDB" id="5770459at2"/>
<evidence type="ECO:0000313" key="3">
    <source>
        <dbReference type="Proteomes" id="UP000468650"/>
    </source>
</evidence>
<dbReference type="Proteomes" id="UP000468650">
    <property type="component" value="Unassembled WGS sequence"/>
</dbReference>
<dbReference type="AlphaFoldDB" id="A0A6N6RKH7"/>
<keyword evidence="3" id="KW-1185">Reference proteome</keyword>
<dbReference type="Pfam" id="PF09722">
    <property type="entry name" value="Xre_MbcA_ParS_C"/>
    <property type="match status" value="1"/>
</dbReference>
<dbReference type="InterPro" id="IPR011979">
    <property type="entry name" value="Antitox_Xre"/>
</dbReference>
<dbReference type="NCBIfam" id="TIGR02293">
    <property type="entry name" value="TAS_TIGR02293"/>
    <property type="match status" value="1"/>
</dbReference>
<feature type="domain" description="Antitoxin Xre/MbcA/ParS-like toxin-binding" evidence="1">
    <location>
        <begin position="36"/>
        <end position="84"/>
    </location>
</feature>
<reference evidence="2 3" key="1">
    <citation type="submission" date="2019-09" db="EMBL/GenBank/DDBJ databases">
        <title>Genomes of family Cryomorphaceae.</title>
        <authorList>
            <person name="Bowman J.P."/>
        </authorList>
    </citation>
    <scope>NUCLEOTIDE SEQUENCE [LARGE SCALE GENOMIC DNA]</scope>
    <source>
        <strain evidence="2 3">LMG 25704</strain>
    </source>
</reference>
<dbReference type="InterPro" id="IPR024467">
    <property type="entry name" value="Xre/MbcA/ParS-like_toxin-bd"/>
</dbReference>
<accession>A0A6N6RKH7</accession>
<evidence type="ECO:0000259" key="1">
    <source>
        <dbReference type="Pfam" id="PF09722"/>
    </source>
</evidence>
<proteinExistence type="predicted"/>
<sequence>MSAKSLRHIESDAVGKTNPVESERIMELAEVSFYGIEVFGTKAKFYVWVKSPSVDLNGKRPLDILSCSYGKELVIDLIGRIEHGIFA</sequence>